<sequence length="111" mass="12553">MSRDTASRIAREVRCGRFRGLVADYRPVRFLHNETQFDHLSGKFAHILPQDLVMACVYGRPQKAHAIMMVRSLQASGMLAGAFRDHHDALSWVRDTLTFRDVSAPALKKTA</sequence>
<comment type="caution">
    <text evidence="1">The sequence shown here is derived from an EMBL/GenBank/DDBJ whole genome shotgun (WGS) entry which is preliminary data.</text>
</comment>
<accession>A0A4S2H307</accession>
<evidence type="ECO:0000313" key="1">
    <source>
        <dbReference type="EMBL" id="TGY90010.1"/>
    </source>
</evidence>
<reference evidence="1 2" key="1">
    <citation type="journal article" date="2017" name="Int. J. Syst. Evol. Microbiol.">
        <title>Marinicauda algicola sp. nov., isolated from a marine red alga Rhodosorus marinus.</title>
        <authorList>
            <person name="Jeong S.E."/>
            <person name="Jeon S.H."/>
            <person name="Chun B.H."/>
            <person name="Kim D.W."/>
            <person name="Jeon C.O."/>
        </authorList>
    </citation>
    <scope>NUCLEOTIDE SEQUENCE [LARGE SCALE GENOMIC DNA]</scope>
    <source>
        <strain evidence="1 2">JCM 31718</strain>
    </source>
</reference>
<dbReference type="EMBL" id="SRXW01000001">
    <property type="protein sequence ID" value="TGY90010.1"/>
    <property type="molecule type" value="Genomic_DNA"/>
</dbReference>
<organism evidence="1 2">
    <name type="scientific">Marinicauda algicola</name>
    <dbReference type="NCBI Taxonomy" id="2029849"/>
    <lineage>
        <taxon>Bacteria</taxon>
        <taxon>Pseudomonadati</taxon>
        <taxon>Pseudomonadota</taxon>
        <taxon>Alphaproteobacteria</taxon>
        <taxon>Maricaulales</taxon>
        <taxon>Maricaulaceae</taxon>
        <taxon>Marinicauda</taxon>
    </lineage>
</organism>
<dbReference type="Proteomes" id="UP000308054">
    <property type="component" value="Unassembled WGS sequence"/>
</dbReference>
<proteinExistence type="predicted"/>
<dbReference type="OrthoDB" id="9833674at2"/>
<gene>
    <name evidence="1" type="ORF">E5163_02445</name>
</gene>
<name>A0A4S2H307_9PROT</name>
<keyword evidence="2" id="KW-1185">Reference proteome</keyword>
<dbReference type="RefSeq" id="WP_135994507.1">
    <property type="nucleotide sequence ID" value="NZ_CP071057.1"/>
</dbReference>
<protein>
    <submittedName>
        <fullName evidence="1">Uncharacterized protein</fullName>
    </submittedName>
</protein>
<evidence type="ECO:0000313" key="2">
    <source>
        <dbReference type="Proteomes" id="UP000308054"/>
    </source>
</evidence>
<dbReference type="AlphaFoldDB" id="A0A4S2H307"/>